<dbReference type="EMBL" id="JABBZE010000881">
    <property type="protein sequence ID" value="NMU93804.1"/>
    <property type="molecule type" value="Genomic_DNA"/>
</dbReference>
<protein>
    <submittedName>
        <fullName evidence="1">Alpha/beta hydrolase</fullName>
    </submittedName>
</protein>
<organism evidence="1 2">
    <name type="scientific">Achromobacter ruhlandii</name>
    <dbReference type="NCBI Taxonomy" id="72557"/>
    <lineage>
        <taxon>Bacteria</taxon>
        <taxon>Pseudomonadati</taxon>
        <taxon>Pseudomonadota</taxon>
        <taxon>Betaproteobacteria</taxon>
        <taxon>Burkholderiales</taxon>
        <taxon>Alcaligenaceae</taxon>
        <taxon>Achromobacter</taxon>
    </lineage>
</organism>
<proteinExistence type="predicted"/>
<name>A0A848NRX6_9BURK</name>
<evidence type="ECO:0000313" key="1">
    <source>
        <dbReference type="EMBL" id="NMU93804.1"/>
    </source>
</evidence>
<keyword evidence="1" id="KW-0378">Hydrolase</keyword>
<accession>A0A848NRX6</accession>
<dbReference type="GO" id="GO:0016787">
    <property type="term" value="F:hydrolase activity"/>
    <property type="evidence" value="ECO:0007669"/>
    <property type="project" value="UniProtKB-KW"/>
</dbReference>
<feature type="non-terminal residue" evidence="1">
    <location>
        <position position="38"/>
    </location>
</feature>
<dbReference type="AlphaFoldDB" id="A0A848NRX6"/>
<comment type="caution">
    <text evidence="1">The sequence shown here is derived from an EMBL/GenBank/DDBJ whole genome shotgun (WGS) entry which is preliminary data.</text>
</comment>
<dbReference type="Proteomes" id="UP000542405">
    <property type="component" value="Unassembled WGS sequence"/>
</dbReference>
<evidence type="ECO:0000313" key="2">
    <source>
        <dbReference type="Proteomes" id="UP000542405"/>
    </source>
</evidence>
<gene>
    <name evidence="1" type="ORF">HGQ98_31690</name>
</gene>
<reference evidence="1 2" key="1">
    <citation type="submission" date="2020-04" db="EMBL/GenBank/DDBJ databases">
        <title>Achromobacter ruhlandii genome sequencing and assembly.</title>
        <authorList>
            <person name="Martins R.C.R."/>
            <person name="Perdigao-Neto L.V."/>
            <person name="Levin A.S.S."/>
            <person name="Costa S.F."/>
        </authorList>
    </citation>
    <scope>NUCLEOTIDE SEQUENCE [LARGE SCALE GENOMIC DNA]</scope>
    <source>
        <strain evidence="1 2">9035ralo</strain>
    </source>
</reference>
<sequence length="38" mass="4143">MPLLTIGNAELHFDIQGQGDALLALAPGGMLSHRELWR</sequence>